<comment type="similarity">
    <text evidence="1">Belongs to the YciI family.</text>
</comment>
<proteinExistence type="inferred from homology"/>
<accession>A0ABV5YPP8</accession>
<dbReference type="EMBL" id="JBHLZP010000335">
    <property type="protein sequence ID" value="MFB9837030.1"/>
    <property type="molecule type" value="Genomic_DNA"/>
</dbReference>
<name>A0ABV5YPP8_9ACTN</name>
<dbReference type="Gene3D" id="3.30.70.1060">
    <property type="entry name" value="Dimeric alpha+beta barrel"/>
    <property type="match status" value="1"/>
</dbReference>
<dbReference type="RefSeq" id="WP_378209814.1">
    <property type="nucleotide sequence ID" value="NZ_JBHLZP010000335.1"/>
</dbReference>
<dbReference type="Proteomes" id="UP001589627">
    <property type="component" value="Unassembled WGS sequence"/>
</dbReference>
<gene>
    <name evidence="3" type="ORF">ACFFNX_33145</name>
</gene>
<evidence type="ECO:0000259" key="2">
    <source>
        <dbReference type="Pfam" id="PF03795"/>
    </source>
</evidence>
<dbReference type="InterPro" id="IPR011008">
    <property type="entry name" value="Dimeric_a/b-barrel"/>
</dbReference>
<protein>
    <submittedName>
        <fullName evidence="3">YciI family protein</fullName>
    </submittedName>
</protein>
<dbReference type="SUPFAM" id="SSF54909">
    <property type="entry name" value="Dimeric alpha+beta barrel"/>
    <property type="match status" value="1"/>
</dbReference>
<evidence type="ECO:0000313" key="4">
    <source>
        <dbReference type="Proteomes" id="UP001589627"/>
    </source>
</evidence>
<dbReference type="Pfam" id="PF03795">
    <property type="entry name" value="YCII"/>
    <property type="match status" value="1"/>
</dbReference>
<keyword evidence="4" id="KW-1185">Reference proteome</keyword>
<comment type="caution">
    <text evidence="3">The sequence shown here is derived from an EMBL/GenBank/DDBJ whole genome shotgun (WGS) entry which is preliminary data.</text>
</comment>
<organism evidence="3 4">
    <name type="scientific">Actinoallomurus acaciae</name>
    <dbReference type="NCBI Taxonomy" id="502577"/>
    <lineage>
        <taxon>Bacteria</taxon>
        <taxon>Bacillati</taxon>
        <taxon>Actinomycetota</taxon>
        <taxon>Actinomycetes</taxon>
        <taxon>Streptosporangiales</taxon>
        <taxon>Thermomonosporaceae</taxon>
        <taxon>Actinoallomurus</taxon>
    </lineage>
</organism>
<evidence type="ECO:0000256" key="1">
    <source>
        <dbReference type="ARBA" id="ARBA00007689"/>
    </source>
</evidence>
<dbReference type="InterPro" id="IPR005545">
    <property type="entry name" value="YCII"/>
</dbReference>
<sequence>MPSDGPFAEPREQVGGYDLIECADPDEAIEVAAGHPAARFGSVEVRSLWQE</sequence>
<evidence type="ECO:0000313" key="3">
    <source>
        <dbReference type="EMBL" id="MFB9837030.1"/>
    </source>
</evidence>
<reference evidence="3 4" key="1">
    <citation type="submission" date="2024-09" db="EMBL/GenBank/DDBJ databases">
        <authorList>
            <person name="Sun Q."/>
            <person name="Mori K."/>
        </authorList>
    </citation>
    <scope>NUCLEOTIDE SEQUENCE [LARGE SCALE GENOMIC DNA]</scope>
    <source>
        <strain evidence="3 4">TBRC 0563</strain>
    </source>
</reference>
<feature type="domain" description="YCII-related" evidence="2">
    <location>
        <begin position="3"/>
        <end position="49"/>
    </location>
</feature>